<keyword evidence="1" id="KW-0732">Signal</keyword>
<proteinExistence type="predicted"/>
<evidence type="ECO:0000313" key="2">
    <source>
        <dbReference type="EMBL" id="KAK9769310.1"/>
    </source>
</evidence>
<comment type="caution">
    <text evidence="2">The sequence shown here is derived from an EMBL/GenBank/DDBJ whole genome shotgun (WGS) entry which is preliminary data.</text>
</comment>
<feature type="chain" id="PRO_5046184882" evidence="1">
    <location>
        <begin position="16"/>
        <end position="100"/>
    </location>
</feature>
<dbReference type="EMBL" id="JARVKM010000139">
    <property type="protein sequence ID" value="KAK9769310.1"/>
    <property type="molecule type" value="Genomic_DNA"/>
</dbReference>
<protein>
    <submittedName>
        <fullName evidence="2">Uncharacterized protein</fullName>
    </submittedName>
</protein>
<feature type="signal peptide" evidence="1">
    <location>
        <begin position="1"/>
        <end position="15"/>
    </location>
</feature>
<keyword evidence="3" id="KW-1185">Reference proteome</keyword>
<dbReference type="Proteomes" id="UP001465668">
    <property type="component" value="Unassembled WGS sequence"/>
</dbReference>
<organism evidence="2 3">
    <name type="scientific">Seiridium cardinale</name>
    <dbReference type="NCBI Taxonomy" id="138064"/>
    <lineage>
        <taxon>Eukaryota</taxon>
        <taxon>Fungi</taxon>
        <taxon>Dikarya</taxon>
        <taxon>Ascomycota</taxon>
        <taxon>Pezizomycotina</taxon>
        <taxon>Sordariomycetes</taxon>
        <taxon>Xylariomycetidae</taxon>
        <taxon>Amphisphaeriales</taxon>
        <taxon>Sporocadaceae</taxon>
        <taxon>Seiridium</taxon>
    </lineage>
</organism>
<name>A0ABR2X6E3_9PEZI</name>
<evidence type="ECO:0000313" key="3">
    <source>
        <dbReference type="Proteomes" id="UP001465668"/>
    </source>
</evidence>
<accession>A0ABR2X6E3</accession>
<evidence type="ECO:0000256" key="1">
    <source>
        <dbReference type="SAM" id="SignalP"/>
    </source>
</evidence>
<gene>
    <name evidence="2" type="ORF">SCAR479_14024</name>
</gene>
<sequence length="100" mass="11179">MISIFSAINIPLALATNESYCMPGIASWMHDKTPMSSRSWLNAIRKDQITPLTNGNVDGVVFFLVKNASAKGNILSKLPLAHRDSVKRAQPRKQRHNFDE</sequence>
<reference evidence="2 3" key="1">
    <citation type="submission" date="2024-02" db="EMBL/GenBank/DDBJ databases">
        <title>First draft genome assembly of two strains of Seiridium cardinale.</title>
        <authorList>
            <person name="Emiliani G."/>
            <person name="Scali E."/>
        </authorList>
    </citation>
    <scope>NUCLEOTIDE SEQUENCE [LARGE SCALE GENOMIC DNA]</scope>
    <source>
        <strain evidence="2 3">BM-138-000479</strain>
    </source>
</reference>